<comment type="caution">
    <text evidence="1">The sequence shown here is derived from an EMBL/GenBank/DDBJ whole genome shotgun (WGS) entry which is preliminary data.</text>
</comment>
<proteinExistence type="predicted"/>
<protein>
    <recommendedName>
        <fullName evidence="3">Flagellar protein FlgN</fullName>
    </recommendedName>
</protein>
<evidence type="ECO:0000313" key="2">
    <source>
        <dbReference type="Proteomes" id="UP001194469"/>
    </source>
</evidence>
<sequence>MPDSLSLLDMALQLGEHELGALAAGDVEAAESASRERAELVEMAWSRRDPAALNDLRDKLLRLQCLQGRLTEEARRLHDNIRSQLQQTRRESQRLTGYRQATRSTPLGITLGRGQV</sequence>
<evidence type="ECO:0000313" key="1">
    <source>
        <dbReference type="EMBL" id="MBG3878940.1"/>
    </source>
</evidence>
<dbReference type="Proteomes" id="UP001194469">
    <property type="component" value="Unassembled WGS sequence"/>
</dbReference>
<organism evidence="1 2">
    <name type="scientific">Nitratidesulfovibrio oxamicus</name>
    <dbReference type="NCBI Taxonomy" id="32016"/>
    <lineage>
        <taxon>Bacteria</taxon>
        <taxon>Pseudomonadati</taxon>
        <taxon>Thermodesulfobacteriota</taxon>
        <taxon>Desulfovibrionia</taxon>
        <taxon>Desulfovibrionales</taxon>
        <taxon>Desulfovibrionaceae</taxon>
        <taxon>Nitratidesulfovibrio</taxon>
    </lineage>
</organism>
<accession>A0ABS0J913</accession>
<gene>
    <name evidence="1" type="ORF">FVW20_18550</name>
</gene>
<evidence type="ECO:0008006" key="3">
    <source>
        <dbReference type="Google" id="ProtNLM"/>
    </source>
</evidence>
<reference evidence="1 2" key="1">
    <citation type="submission" date="2019-08" db="EMBL/GenBank/DDBJ databases">
        <authorList>
            <person name="Luo N."/>
        </authorList>
    </citation>
    <scope>NUCLEOTIDE SEQUENCE [LARGE SCALE GENOMIC DNA]</scope>
    <source>
        <strain evidence="1 2">NCIMB 9442</strain>
    </source>
</reference>
<keyword evidence="2" id="KW-1185">Reference proteome</keyword>
<name>A0ABS0J913_9BACT</name>
<dbReference type="RefSeq" id="WP_196610727.1">
    <property type="nucleotide sequence ID" value="NZ_VRYY01000791.1"/>
</dbReference>
<dbReference type="EMBL" id="VRYY01000791">
    <property type="protein sequence ID" value="MBG3878940.1"/>
    <property type="molecule type" value="Genomic_DNA"/>
</dbReference>